<organism evidence="2 3">
    <name type="scientific">Cercospora zeae-maydis SCOH1-5</name>
    <dbReference type="NCBI Taxonomy" id="717836"/>
    <lineage>
        <taxon>Eukaryota</taxon>
        <taxon>Fungi</taxon>
        <taxon>Dikarya</taxon>
        <taxon>Ascomycota</taxon>
        <taxon>Pezizomycotina</taxon>
        <taxon>Dothideomycetes</taxon>
        <taxon>Dothideomycetidae</taxon>
        <taxon>Mycosphaerellales</taxon>
        <taxon>Mycosphaerellaceae</taxon>
        <taxon>Cercospora</taxon>
    </lineage>
</organism>
<dbReference type="OrthoDB" id="10381135at2759"/>
<evidence type="ECO:0000313" key="2">
    <source>
        <dbReference type="EMBL" id="KAF2216606.1"/>
    </source>
</evidence>
<accession>A0A6A6FSZ3</accession>
<dbReference type="Proteomes" id="UP000799539">
    <property type="component" value="Unassembled WGS sequence"/>
</dbReference>
<keyword evidence="1" id="KW-1133">Transmembrane helix</keyword>
<dbReference type="EMBL" id="ML992664">
    <property type="protein sequence ID" value="KAF2216606.1"/>
    <property type="molecule type" value="Genomic_DNA"/>
</dbReference>
<gene>
    <name evidence="2" type="ORF">CERZMDRAFT_81672</name>
</gene>
<keyword evidence="1" id="KW-0472">Membrane</keyword>
<evidence type="ECO:0000313" key="3">
    <source>
        <dbReference type="Proteomes" id="UP000799539"/>
    </source>
</evidence>
<proteinExistence type="predicted"/>
<keyword evidence="1" id="KW-0812">Transmembrane</keyword>
<keyword evidence="3" id="KW-1185">Reference proteome</keyword>
<reference evidence="2" key="1">
    <citation type="journal article" date="2020" name="Stud. Mycol.">
        <title>101 Dothideomycetes genomes: a test case for predicting lifestyles and emergence of pathogens.</title>
        <authorList>
            <person name="Haridas S."/>
            <person name="Albert R."/>
            <person name="Binder M."/>
            <person name="Bloem J."/>
            <person name="Labutti K."/>
            <person name="Salamov A."/>
            <person name="Andreopoulos B."/>
            <person name="Baker S."/>
            <person name="Barry K."/>
            <person name="Bills G."/>
            <person name="Bluhm B."/>
            <person name="Cannon C."/>
            <person name="Castanera R."/>
            <person name="Culley D."/>
            <person name="Daum C."/>
            <person name="Ezra D."/>
            <person name="Gonzalez J."/>
            <person name="Henrissat B."/>
            <person name="Kuo A."/>
            <person name="Liang C."/>
            <person name="Lipzen A."/>
            <person name="Lutzoni F."/>
            <person name="Magnuson J."/>
            <person name="Mondo S."/>
            <person name="Nolan M."/>
            <person name="Ohm R."/>
            <person name="Pangilinan J."/>
            <person name="Park H.-J."/>
            <person name="Ramirez L."/>
            <person name="Alfaro M."/>
            <person name="Sun H."/>
            <person name="Tritt A."/>
            <person name="Yoshinaga Y."/>
            <person name="Zwiers L.-H."/>
            <person name="Turgeon B."/>
            <person name="Goodwin S."/>
            <person name="Spatafora J."/>
            <person name="Crous P."/>
            <person name="Grigoriev I."/>
        </authorList>
    </citation>
    <scope>NUCLEOTIDE SEQUENCE</scope>
    <source>
        <strain evidence="2">SCOH1-5</strain>
    </source>
</reference>
<dbReference type="AlphaFoldDB" id="A0A6A6FSZ3"/>
<protein>
    <submittedName>
        <fullName evidence="2">Uncharacterized protein</fullName>
    </submittedName>
</protein>
<sequence>MAHHSHETCRWCQQESHSDHAKSERVEYPKALVRAKIVTKLLCTIAKSRDQNMFIPPTALRASFQAEPNKILHTYHGGTEKEAIEKEQRRKRSFMSRVVTSLDDLFDWYGSRERLLQIDPNTVRLPSHFDVEAGSVNMDDSVKDLEKRQTKARRQLGWCRTIGFILFLAYVLVALALVISSNPIRGP</sequence>
<evidence type="ECO:0000256" key="1">
    <source>
        <dbReference type="SAM" id="Phobius"/>
    </source>
</evidence>
<name>A0A6A6FSZ3_9PEZI</name>
<feature type="transmembrane region" description="Helical" evidence="1">
    <location>
        <begin position="157"/>
        <end position="179"/>
    </location>
</feature>